<evidence type="ECO:0000313" key="14">
    <source>
        <dbReference type="EMBL" id="MCB8873609.1"/>
    </source>
</evidence>
<feature type="binding site" evidence="12">
    <location>
        <begin position="250"/>
        <end position="251"/>
    </location>
    <ligand>
        <name>ATP</name>
        <dbReference type="ChEBI" id="CHEBI:30616"/>
    </ligand>
</feature>
<dbReference type="PANTHER" id="PTHR10584">
    <property type="entry name" value="SUGAR KINASE"/>
    <property type="match status" value="1"/>
</dbReference>
<evidence type="ECO:0000256" key="7">
    <source>
        <dbReference type="ARBA" id="ARBA00022777"/>
    </source>
</evidence>
<evidence type="ECO:0000256" key="8">
    <source>
        <dbReference type="ARBA" id="ARBA00022840"/>
    </source>
</evidence>
<dbReference type="InterPro" id="IPR011877">
    <property type="entry name" value="Ribokinase"/>
</dbReference>
<comment type="subcellular location">
    <subcellularLocation>
        <location evidence="12">Cytoplasm</location>
    </subcellularLocation>
</comment>
<dbReference type="PROSITE" id="PS00584">
    <property type="entry name" value="PFKB_KINASES_2"/>
    <property type="match status" value="1"/>
</dbReference>
<comment type="catalytic activity">
    <reaction evidence="12">
        <text>D-ribose + ATP = D-ribose 5-phosphate + ADP + H(+)</text>
        <dbReference type="Rhea" id="RHEA:13697"/>
        <dbReference type="ChEBI" id="CHEBI:15378"/>
        <dbReference type="ChEBI" id="CHEBI:30616"/>
        <dbReference type="ChEBI" id="CHEBI:47013"/>
        <dbReference type="ChEBI" id="CHEBI:78346"/>
        <dbReference type="ChEBI" id="CHEBI:456216"/>
        <dbReference type="EC" id="2.7.1.15"/>
    </reaction>
</comment>
<keyword evidence="12" id="KW-0963">Cytoplasm</keyword>
<evidence type="ECO:0000256" key="11">
    <source>
        <dbReference type="ARBA" id="ARBA00023277"/>
    </source>
</evidence>
<comment type="similarity">
    <text evidence="1">Belongs to the carbohydrate kinase pfkB family.</text>
</comment>
<keyword evidence="4 12" id="KW-0808">Transferase</keyword>
<dbReference type="InterPro" id="IPR011611">
    <property type="entry name" value="PfkB_dom"/>
</dbReference>
<keyword evidence="10 12" id="KW-0630">Potassium</keyword>
<evidence type="ECO:0000259" key="13">
    <source>
        <dbReference type="Pfam" id="PF00294"/>
    </source>
</evidence>
<keyword evidence="5 12" id="KW-0479">Metal-binding</keyword>
<keyword evidence="15" id="KW-1185">Reference proteome</keyword>
<comment type="function">
    <text evidence="12">Catalyzes the phosphorylation of ribose at O-5 in a reaction requiring ATP and magnesium. The resulting D-ribose-5-phosphate can then be used either for sythesis of nucleotides, histidine, and tryptophan, or as a component of the pentose phosphate pathway.</text>
</comment>
<feature type="binding site" evidence="12">
    <location>
        <position position="251"/>
    </location>
    <ligand>
        <name>substrate</name>
    </ligand>
</feature>
<feature type="domain" description="Carbohydrate kinase PfkB" evidence="13">
    <location>
        <begin position="4"/>
        <end position="288"/>
    </location>
</feature>
<dbReference type="Pfam" id="PF00294">
    <property type="entry name" value="PfkB"/>
    <property type="match status" value="1"/>
</dbReference>
<dbReference type="AlphaFoldDB" id="A0A963YN78"/>
<comment type="pathway">
    <text evidence="12">Carbohydrate metabolism; D-ribose degradation; D-ribose 5-phosphate from beta-D-ribopyranose: step 2/2.</text>
</comment>
<dbReference type="Gene3D" id="3.40.1190.20">
    <property type="match status" value="1"/>
</dbReference>
<reference evidence="14" key="1">
    <citation type="journal article" date="2021" name="Microorganisms">
        <title>Acidisoma silvae sp. nov. and Acidisomacellulosilytica sp. nov., Two Acidophilic Bacteria Isolated from Decaying Wood, Hydrolyzing Cellulose and Producing Poly-3-hydroxybutyrate.</title>
        <authorList>
            <person name="Mieszkin S."/>
            <person name="Pouder E."/>
            <person name="Uroz S."/>
            <person name="Simon-Colin C."/>
            <person name="Alain K."/>
        </authorList>
    </citation>
    <scope>NUCLEOTIDE SEQUENCE</scope>
    <source>
        <strain evidence="14">HW T2.11</strain>
    </source>
</reference>
<keyword evidence="7 12" id="KW-0418">Kinase</keyword>
<keyword evidence="9 12" id="KW-0460">Magnesium</keyword>
<dbReference type="PRINTS" id="PR00990">
    <property type="entry name" value="RIBOKINASE"/>
</dbReference>
<dbReference type="EMBL" id="JAESVB010000001">
    <property type="protein sequence ID" value="MCB8873609.1"/>
    <property type="molecule type" value="Genomic_DNA"/>
</dbReference>
<dbReference type="Proteomes" id="UP000708298">
    <property type="component" value="Unassembled WGS sequence"/>
</dbReference>
<dbReference type="GO" id="GO:0005524">
    <property type="term" value="F:ATP binding"/>
    <property type="evidence" value="ECO:0007669"/>
    <property type="project" value="UniProtKB-UniRule"/>
</dbReference>
<comment type="caution">
    <text evidence="12">Lacks conserved residue(s) required for the propagation of feature annotation.</text>
</comment>
<evidence type="ECO:0000256" key="2">
    <source>
        <dbReference type="ARBA" id="ARBA00012035"/>
    </source>
</evidence>
<feature type="binding site" evidence="12">
    <location>
        <position position="284"/>
    </location>
    <ligand>
        <name>K(+)</name>
        <dbReference type="ChEBI" id="CHEBI:29103"/>
    </ligand>
</feature>
<feature type="binding site" evidence="12">
    <location>
        <position position="247"/>
    </location>
    <ligand>
        <name>K(+)</name>
        <dbReference type="ChEBI" id="CHEBI:29103"/>
    </ligand>
</feature>
<dbReference type="InterPro" id="IPR029056">
    <property type="entry name" value="Ribokinase-like"/>
</dbReference>
<evidence type="ECO:0000256" key="1">
    <source>
        <dbReference type="ARBA" id="ARBA00005380"/>
    </source>
</evidence>
<evidence type="ECO:0000256" key="10">
    <source>
        <dbReference type="ARBA" id="ARBA00022958"/>
    </source>
</evidence>
<dbReference type="GO" id="GO:0005829">
    <property type="term" value="C:cytosol"/>
    <property type="evidence" value="ECO:0007669"/>
    <property type="project" value="TreeGrafter"/>
</dbReference>
<comment type="similarity">
    <text evidence="12">Belongs to the carbohydrate kinase PfkB family. Ribokinase subfamily.</text>
</comment>
<dbReference type="HAMAP" id="MF_01987">
    <property type="entry name" value="Ribokinase"/>
    <property type="match status" value="1"/>
</dbReference>
<feature type="binding site" evidence="12">
    <location>
        <position position="281"/>
    </location>
    <ligand>
        <name>K(+)</name>
        <dbReference type="ChEBI" id="CHEBI:29103"/>
    </ligand>
</feature>
<keyword evidence="6 12" id="KW-0547">Nucleotide-binding</keyword>
<comment type="subunit">
    <text evidence="12">Homodimer.</text>
</comment>
<dbReference type="GO" id="GO:0046872">
    <property type="term" value="F:metal ion binding"/>
    <property type="evidence" value="ECO:0007669"/>
    <property type="project" value="UniProtKB-KW"/>
</dbReference>
<name>A0A963YN78_9PROT</name>
<feature type="binding site" evidence="12">
    <location>
        <position position="140"/>
    </location>
    <ligand>
        <name>substrate</name>
    </ligand>
</feature>
<dbReference type="GO" id="GO:0019303">
    <property type="term" value="P:D-ribose catabolic process"/>
    <property type="evidence" value="ECO:0007669"/>
    <property type="project" value="UniProtKB-UniRule"/>
</dbReference>
<dbReference type="InterPro" id="IPR002173">
    <property type="entry name" value="Carboh/pur_kinase_PfkB_CS"/>
</dbReference>
<evidence type="ECO:0000256" key="5">
    <source>
        <dbReference type="ARBA" id="ARBA00022723"/>
    </source>
</evidence>
<comment type="caution">
    <text evidence="14">The sequence shown here is derived from an EMBL/GenBank/DDBJ whole genome shotgun (WGS) entry which is preliminary data.</text>
</comment>
<feature type="binding site" evidence="12">
    <location>
        <position position="275"/>
    </location>
    <ligand>
        <name>ATP</name>
        <dbReference type="ChEBI" id="CHEBI:30616"/>
    </ligand>
</feature>
<sequence>MAIDVLVVGSLHYDILVQSDRLPRTGETFPGSHWMTKCGGKGGNQAVEAARHGAATAMVACIGEDEFGGRLLDNLASSRVDTRFVARGKTGSGMSVAISDPAGDYGAIIVTGSNALIAEADILAGVAELGPDGILVLQNEVPEAANLIVARAARARGARVVINAAPARALAPGLLALIDILIVNAVEAEMLGSRAVEDLSSAVTAAAELSALVPAVIVTAGGDGLALHTAGRGTSIAAHRVALVSTHGAGDAFVGALAAQLARGTELEQAMAYANAAAAVLVSTAEAARAALSPDDTERLLRQA</sequence>
<feature type="binding site" evidence="12">
    <location>
        <begin position="12"/>
        <end position="14"/>
    </location>
    <ligand>
        <name>substrate</name>
    </ligand>
</feature>
<evidence type="ECO:0000256" key="3">
    <source>
        <dbReference type="ARBA" id="ARBA00016943"/>
    </source>
</evidence>
<feature type="binding site" evidence="12">
    <location>
        <position position="184"/>
    </location>
    <ligand>
        <name>ATP</name>
        <dbReference type="ChEBI" id="CHEBI:30616"/>
    </ligand>
</feature>
<evidence type="ECO:0000256" key="4">
    <source>
        <dbReference type="ARBA" id="ARBA00022679"/>
    </source>
</evidence>
<dbReference type="SUPFAM" id="SSF53613">
    <property type="entry name" value="Ribokinase-like"/>
    <property type="match status" value="1"/>
</dbReference>
<gene>
    <name evidence="12" type="primary">rbsK</name>
    <name evidence="14" type="ORF">ASILVAE211_00335</name>
</gene>
<comment type="activity regulation">
    <text evidence="12">Activated by a monovalent cation that binds near, but not in, the active site. The most likely occupant of the site in vivo is potassium. Ion binding induces a conformational change that may alter substrate affinity.</text>
</comment>
<dbReference type="RefSeq" id="WP_227319298.1">
    <property type="nucleotide sequence ID" value="NZ_JAESVB010000001.1"/>
</dbReference>
<keyword evidence="11 12" id="KW-0119">Carbohydrate metabolism</keyword>
<evidence type="ECO:0000256" key="6">
    <source>
        <dbReference type="ARBA" id="ARBA00022741"/>
    </source>
</evidence>
<reference evidence="14" key="2">
    <citation type="submission" date="2021-01" db="EMBL/GenBank/DDBJ databases">
        <authorList>
            <person name="Mieszkin S."/>
            <person name="Pouder E."/>
            <person name="Alain K."/>
        </authorList>
    </citation>
    <scope>NUCLEOTIDE SEQUENCE</scope>
    <source>
        <strain evidence="14">HW T2.11</strain>
    </source>
</reference>
<feature type="binding site" evidence="12">
    <location>
        <begin position="40"/>
        <end position="44"/>
    </location>
    <ligand>
        <name>substrate</name>
    </ligand>
</feature>
<comment type="cofactor">
    <cofactor evidence="12">
        <name>Mg(2+)</name>
        <dbReference type="ChEBI" id="CHEBI:18420"/>
    </cofactor>
    <text evidence="12">Requires a divalent cation, most likely magnesium in vivo, as an electrophilic catalyst to aid phosphoryl group transfer. It is the chelate of the metal and the nucleotide that is the actual substrate.</text>
</comment>
<protein>
    <recommendedName>
        <fullName evidence="3 12">Ribokinase</fullName>
        <shortName evidence="12">RK</shortName>
        <ecNumber evidence="2 12">2.7.1.15</ecNumber>
    </recommendedName>
</protein>
<keyword evidence="8 12" id="KW-0067">ATP-binding</keyword>
<dbReference type="GO" id="GO:0004747">
    <property type="term" value="F:ribokinase activity"/>
    <property type="evidence" value="ECO:0007669"/>
    <property type="project" value="UniProtKB-UniRule"/>
</dbReference>
<evidence type="ECO:0000256" key="9">
    <source>
        <dbReference type="ARBA" id="ARBA00022842"/>
    </source>
</evidence>
<feature type="binding site" evidence="12">
    <location>
        <begin position="219"/>
        <end position="224"/>
    </location>
    <ligand>
        <name>ATP</name>
        <dbReference type="ChEBI" id="CHEBI:30616"/>
    </ligand>
</feature>
<accession>A0A963YN78</accession>
<organism evidence="14 15">
    <name type="scientific">Acidisoma silvae</name>
    <dbReference type="NCBI Taxonomy" id="2802396"/>
    <lineage>
        <taxon>Bacteria</taxon>
        <taxon>Pseudomonadati</taxon>
        <taxon>Pseudomonadota</taxon>
        <taxon>Alphaproteobacteria</taxon>
        <taxon>Acetobacterales</taxon>
        <taxon>Acidocellaceae</taxon>
        <taxon>Acidisoma</taxon>
    </lineage>
</organism>
<evidence type="ECO:0000313" key="15">
    <source>
        <dbReference type="Proteomes" id="UP000708298"/>
    </source>
</evidence>
<evidence type="ECO:0000256" key="12">
    <source>
        <dbReference type="HAMAP-Rule" id="MF_01987"/>
    </source>
</evidence>
<feature type="active site" description="Proton acceptor" evidence="12">
    <location>
        <position position="251"/>
    </location>
</feature>
<dbReference type="InterPro" id="IPR002139">
    <property type="entry name" value="Ribo/fructo_kinase"/>
</dbReference>
<dbReference type="PANTHER" id="PTHR10584:SF166">
    <property type="entry name" value="RIBOKINASE"/>
    <property type="match status" value="1"/>
</dbReference>
<proteinExistence type="inferred from homology"/>
<dbReference type="EC" id="2.7.1.15" evidence="2 12"/>